<dbReference type="EMBL" id="JACAGB010000001">
    <property type="protein sequence ID" value="KAF6392726.1"/>
    <property type="molecule type" value="Genomic_DNA"/>
</dbReference>
<comment type="caution">
    <text evidence="2">The sequence shown here is derived from an EMBL/GenBank/DDBJ whole genome shotgun (WGS) entry which is preliminary data.</text>
</comment>
<keyword evidence="3" id="KW-1185">Reference proteome</keyword>
<evidence type="ECO:0000313" key="3">
    <source>
        <dbReference type="Proteomes" id="UP000558488"/>
    </source>
</evidence>
<dbReference type="AlphaFoldDB" id="A0A7J8B2M3"/>
<evidence type="ECO:0000313" key="2">
    <source>
        <dbReference type="EMBL" id="KAF6392726.1"/>
    </source>
</evidence>
<feature type="region of interest" description="Disordered" evidence="1">
    <location>
        <begin position="38"/>
        <end position="69"/>
    </location>
</feature>
<gene>
    <name evidence="2" type="ORF">mPipKuh1_007904</name>
</gene>
<proteinExistence type="predicted"/>
<name>A0A7J8B2M3_PIPKU</name>
<feature type="compositionally biased region" description="Polar residues" evidence="1">
    <location>
        <begin position="38"/>
        <end position="61"/>
    </location>
</feature>
<protein>
    <submittedName>
        <fullName evidence="2">Uncharacterized protein</fullName>
    </submittedName>
</protein>
<evidence type="ECO:0000256" key="1">
    <source>
        <dbReference type="SAM" id="MobiDB-lite"/>
    </source>
</evidence>
<dbReference type="Proteomes" id="UP000558488">
    <property type="component" value="Unassembled WGS sequence"/>
</dbReference>
<reference evidence="2 3" key="1">
    <citation type="journal article" date="2020" name="Nature">
        <title>Six reference-quality genomes reveal evolution of bat adaptations.</title>
        <authorList>
            <person name="Jebb D."/>
            <person name="Huang Z."/>
            <person name="Pippel M."/>
            <person name="Hughes G.M."/>
            <person name="Lavrichenko K."/>
            <person name="Devanna P."/>
            <person name="Winkler S."/>
            <person name="Jermiin L.S."/>
            <person name="Skirmuntt E.C."/>
            <person name="Katzourakis A."/>
            <person name="Burkitt-Gray L."/>
            <person name="Ray D.A."/>
            <person name="Sullivan K.A.M."/>
            <person name="Roscito J.G."/>
            <person name="Kirilenko B.M."/>
            <person name="Davalos L.M."/>
            <person name="Corthals A.P."/>
            <person name="Power M.L."/>
            <person name="Jones G."/>
            <person name="Ransome R.D."/>
            <person name="Dechmann D.K.N."/>
            <person name="Locatelli A.G."/>
            <person name="Puechmaille S.J."/>
            <person name="Fedrigo O."/>
            <person name="Jarvis E.D."/>
            <person name="Hiller M."/>
            <person name="Vernes S.C."/>
            <person name="Myers E.W."/>
            <person name="Teeling E.C."/>
        </authorList>
    </citation>
    <scope>NUCLEOTIDE SEQUENCE [LARGE SCALE GENOMIC DNA]</scope>
    <source>
        <strain evidence="2">MPipKuh1</strain>
        <tissue evidence="2">Flight muscle</tissue>
    </source>
</reference>
<accession>A0A7J8B2M3</accession>
<organism evidence="2 3">
    <name type="scientific">Pipistrellus kuhlii</name>
    <name type="common">Kuhl's pipistrelle</name>
    <dbReference type="NCBI Taxonomy" id="59472"/>
    <lineage>
        <taxon>Eukaryota</taxon>
        <taxon>Metazoa</taxon>
        <taxon>Chordata</taxon>
        <taxon>Craniata</taxon>
        <taxon>Vertebrata</taxon>
        <taxon>Euteleostomi</taxon>
        <taxon>Mammalia</taxon>
        <taxon>Eutheria</taxon>
        <taxon>Laurasiatheria</taxon>
        <taxon>Chiroptera</taxon>
        <taxon>Yangochiroptera</taxon>
        <taxon>Vespertilionidae</taxon>
        <taxon>Pipistrellus</taxon>
    </lineage>
</organism>
<sequence>MSVGLLHPTVTVSGQFRGSFQWTDACYTFRSSLNMSRGDTTPLCQSSPTLPKLNPTPTGTNSSQQGPLLLSGLDPSSRNTFSKYPGSIPSILLPVFPSPCVSKQEFPVVTASGDCSALFSRVQALPSSNTLLIHSLYDVLAVKIADVFCFPNQTPTQSLPITLLLLRHFPHCIS</sequence>